<evidence type="ECO:0000256" key="2">
    <source>
        <dbReference type="ARBA" id="ARBA00006377"/>
    </source>
</evidence>
<dbReference type="AlphaFoldDB" id="A0A4W3J5N8"/>
<keyword evidence="10" id="KW-1185">Reference proteome</keyword>
<evidence type="ECO:0000313" key="10">
    <source>
        <dbReference type="Proteomes" id="UP000314986"/>
    </source>
</evidence>
<dbReference type="InParanoid" id="A0A4W3J5N8"/>
<organism evidence="9 10">
    <name type="scientific">Callorhinchus milii</name>
    <name type="common">Ghost shark</name>
    <dbReference type="NCBI Taxonomy" id="7868"/>
    <lineage>
        <taxon>Eukaryota</taxon>
        <taxon>Metazoa</taxon>
        <taxon>Chordata</taxon>
        <taxon>Craniata</taxon>
        <taxon>Vertebrata</taxon>
        <taxon>Chondrichthyes</taxon>
        <taxon>Holocephali</taxon>
        <taxon>Chimaeriformes</taxon>
        <taxon>Callorhinchidae</taxon>
        <taxon>Callorhinchus</taxon>
    </lineage>
</organism>
<dbReference type="Pfam" id="PF04868">
    <property type="entry name" value="PDE6_gamma"/>
    <property type="match status" value="1"/>
</dbReference>
<dbReference type="InterPro" id="IPR006952">
    <property type="entry name" value="PDE6_gamma"/>
</dbReference>
<evidence type="ECO:0000256" key="7">
    <source>
        <dbReference type="ARBA" id="ARBA00023305"/>
    </source>
</evidence>
<dbReference type="Gene3D" id="4.10.1120.10">
    <property type="entry name" value="Retinal cGMP phosphodiesterase, gamma subunit"/>
    <property type="match status" value="1"/>
</dbReference>
<evidence type="ECO:0000256" key="5">
    <source>
        <dbReference type="ARBA" id="ARBA00022606"/>
    </source>
</evidence>
<reference evidence="9" key="5">
    <citation type="submission" date="2025-09" db="UniProtKB">
        <authorList>
            <consortium name="Ensembl"/>
        </authorList>
    </citation>
    <scope>IDENTIFICATION</scope>
</reference>
<dbReference type="EC" id="3.1.4.35" evidence="3"/>
<name>A0A4W3J5N8_CALMI</name>
<keyword evidence="4" id="KW-0140">cGMP</keyword>
<protein>
    <recommendedName>
        <fullName evidence="3">3',5'-cyclic-GMP phosphodiesterase</fullName>
        <ecNumber evidence="3">3.1.4.35</ecNumber>
    </recommendedName>
</protein>
<comment type="catalytic activity">
    <reaction evidence="1">
        <text>3',5'-cyclic GMP + H2O = GMP + H(+)</text>
        <dbReference type="Rhea" id="RHEA:16957"/>
        <dbReference type="ChEBI" id="CHEBI:15377"/>
        <dbReference type="ChEBI" id="CHEBI:15378"/>
        <dbReference type="ChEBI" id="CHEBI:57746"/>
        <dbReference type="ChEBI" id="CHEBI:58115"/>
        <dbReference type="EC" id="3.1.4.35"/>
    </reaction>
</comment>
<keyword evidence="5" id="KW-0716">Sensory transduction</keyword>
<evidence type="ECO:0000256" key="4">
    <source>
        <dbReference type="ARBA" id="ARBA00022535"/>
    </source>
</evidence>
<dbReference type="InterPro" id="IPR037030">
    <property type="entry name" value="PDE6_gamma_sf"/>
</dbReference>
<keyword evidence="6" id="KW-0378">Hydrolase</keyword>
<reference evidence="10" key="2">
    <citation type="journal article" date="2007" name="PLoS Biol.">
        <title>Survey sequencing and comparative analysis of the elephant shark (Callorhinchus milii) genome.</title>
        <authorList>
            <person name="Venkatesh B."/>
            <person name="Kirkness E.F."/>
            <person name="Loh Y.H."/>
            <person name="Halpern A.L."/>
            <person name="Lee A.P."/>
            <person name="Johnson J."/>
            <person name="Dandona N."/>
            <person name="Viswanathan L.D."/>
            <person name="Tay A."/>
            <person name="Venter J.C."/>
            <person name="Strausberg R.L."/>
            <person name="Brenner S."/>
        </authorList>
    </citation>
    <scope>NUCLEOTIDE SEQUENCE [LARGE SCALE GENOMIC DNA]</scope>
</reference>
<evidence type="ECO:0000256" key="1">
    <source>
        <dbReference type="ARBA" id="ARBA00000583"/>
    </source>
</evidence>
<evidence type="ECO:0000313" key="9">
    <source>
        <dbReference type="Ensembl" id="ENSCMIP00000027885.1"/>
    </source>
</evidence>
<dbReference type="Proteomes" id="UP000314986">
    <property type="component" value="Unassembled WGS sequence"/>
</dbReference>
<reference evidence="10" key="1">
    <citation type="journal article" date="2006" name="Science">
        <title>Ancient noncoding elements conserved in the human genome.</title>
        <authorList>
            <person name="Venkatesh B."/>
            <person name="Kirkness E.F."/>
            <person name="Loh Y.H."/>
            <person name="Halpern A.L."/>
            <person name="Lee A.P."/>
            <person name="Johnson J."/>
            <person name="Dandona N."/>
            <person name="Viswanathan L.D."/>
            <person name="Tay A."/>
            <person name="Venter J.C."/>
            <person name="Strausberg R.L."/>
            <person name="Brenner S."/>
        </authorList>
    </citation>
    <scope>NUCLEOTIDE SEQUENCE [LARGE SCALE GENOMIC DNA]</scope>
</reference>
<dbReference type="GO" id="GO:0047555">
    <property type="term" value="F:3',5'-cyclic-GMP phosphodiesterase activity"/>
    <property type="evidence" value="ECO:0007669"/>
    <property type="project" value="UniProtKB-EC"/>
</dbReference>
<evidence type="ECO:0000256" key="3">
    <source>
        <dbReference type="ARBA" id="ARBA00012319"/>
    </source>
</evidence>
<evidence type="ECO:0000256" key="6">
    <source>
        <dbReference type="ARBA" id="ARBA00022801"/>
    </source>
</evidence>
<comment type="function">
    <text evidence="8">Participates in processes of transmission and amplification of the visual signal. cGMP-PDEs are the effector molecules in G-protein-mediated phototransduction in vertebrate rods and cones.</text>
</comment>
<dbReference type="GO" id="GO:0007601">
    <property type="term" value="P:visual perception"/>
    <property type="evidence" value="ECO:0007669"/>
    <property type="project" value="UniProtKB-KW"/>
</dbReference>
<reference evidence="9" key="4">
    <citation type="submission" date="2025-08" db="UniProtKB">
        <authorList>
            <consortium name="Ensembl"/>
        </authorList>
    </citation>
    <scope>IDENTIFICATION</scope>
</reference>
<keyword evidence="7" id="KW-0844">Vision</keyword>
<dbReference type="Ensembl" id="ENSCMIT00000028326.1">
    <property type="protein sequence ID" value="ENSCMIP00000027885.1"/>
    <property type="gene ID" value="ENSCMIG00000012133.1"/>
</dbReference>
<sequence>FGPDLPGIEGLFTDRLIICLWHSFGQVELDSLSPFGIL</sequence>
<accession>A0A4W3J5N8</accession>
<reference evidence="10" key="3">
    <citation type="journal article" date="2014" name="Nature">
        <title>Elephant shark genome provides unique insights into gnathostome evolution.</title>
        <authorList>
            <consortium name="International Elephant Shark Genome Sequencing Consortium"/>
            <person name="Venkatesh B."/>
            <person name="Lee A.P."/>
            <person name="Ravi V."/>
            <person name="Maurya A.K."/>
            <person name="Lian M.M."/>
            <person name="Swann J.B."/>
            <person name="Ohta Y."/>
            <person name="Flajnik M.F."/>
            <person name="Sutoh Y."/>
            <person name="Kasahara M."/>
            <person name="Hoon S."/>
            <person name="Gangu V."/>
            <person name="Roy S.W."/>
            <person name="Irimia M."/>
            <person name="Korzh V."/>
            <person name="Kondrychyn I."/>
            <person name="Lim Z.W."/>
            <person name="Tay B.H."/>
            <person name="Tohari S."/>
            <person name="Kong K.W."/>
            <person name="Ho S."/>
            <person name="Lorente-Galdos B."/>
            <person name="Quilez J."/>
            <person name="Marques-Bonet T."/>
            <person name="Raney B.J."/>
            <person name="Ingham P.W."/>
            <person name="Tay A."/>
            <person name="Hillier L.W."/>
            <person name="Minx P."/>
            <person name="Boehm T."/>
            <person name="Wilson R.K."/>
            <person name="Brenner S."/>
            <person name="Warren W.C."/>
        </authorList>
    </citation>
    <scope>NUCLEOTIDE SEQUENCE [LARGE SCALE GENOMIC DNA]</scope>
</reference>
<comment type="similarity">
    <text evidence="2">Belongs to the rod/cone cGMP-PDE gamma subunit family.</text>
</comment>
<proteinExistence type="inferred from homology"/>
<dbReference type="GO" id="GO:0030553">
    <property type="term" value="F:cGMP binding"/>
    <property type="evidence" value="ECO:0007669"/>
    <property type="project" value="InterPro"/>
</dbReference>
<evidence type="ECO:0000256" key="8">
    <source>
        <dbReference type="ARBA" id="ARBA00025377"/>
    </source>
</evidence>